<dbReference type="InterPro" id="IPR041647">
    <property type="entry name" value="IRK_C"/>
</dbReference>
<evidence type="ECO:0000256" key="12">
    <source>
        <dbReference type="SAM" id="MobiDB-lite"/>
    </source>
</evidence>
<dbReference type="PANTHER" id="PTHR11767">
    <property type="entry name" value="INWARD RECTIFIER POTASSIUM CHANNEL"/>
    <property type="match status" value="1"/>
</dbReference>
<keyword evidence="5 11" id="KW-0851">Voltage-gated channel</keyword>
<dbReference type="InterPro" id="IPR014756">
    <property type="entry name" value="Ig_E-set"/>
</dbReference>
<dbReference type="InterPro" id="IPR040445">
    <property type="entry name" value="Kir_TM"/>
</dbReference>
<dbReference type="SUPFAM" id="SSF81324">
    <property type="entry name" value="Voltage-gated potassium channels"/>
    <property type="match status" value="1"/>
</dbReference>
<organism evidence="14">
    <name type="scientific">Dendroctonus ponderosae</name>
    <name type="common">Mountain pine beetle</name>
    <dbReference type="NCBI Taxonomy" id="77166"/>
    <lineage>
        <taxon>Eukaryota</taxon>
        <taxon>Metazoa</taxon>
        <taxon>Ecdysozoa</taxon>
        <taxon>Arthropoda</taxon>
        <taxon>Hexapoda</taxon>
        <taxon>Insecta</taxon>
        <taxon>Pterygota</taxon>
        <taxon>Neoptera</taxon>
        <taxon>Endopterygota</taxon>
        <taxon>Coleoptera</taxon>
        <taxon>Polyphaga</taxon>
        <taxon>Cucujiformia</taxon>
        <taxon>Curculionidae</taxon>
        <taxon>Scolytinae</taxon>
        <taxon>Dendroctonus</taxon>
    </lineage>
</organism>
<keyword evidence="7 13" id="KW-1133">Transmembrane helix</keyword>
<dbReference type="AlphaFoldDB" id="N6TGE0"/>
<feature type="non-terminal residue" evidence="14">
    <location>
        <position position="1"/>
    </location>
</feature>
<dbReference type="HOGENOM" id="CLU_526053_0_0_1"/>
<reference evidence="14" key="1">
    <citation type="journal article" date="2013" name="Genome Biol.">
        <title>Draft genome of the mountain pine beetle, Dendroctonus ponderosae Hopkins, a major forest pest.</title>
        <authorList>
            <person name="Keeling C.I."/>
            <person name="Yuen M.M."/>
            <person name="Liao N.Y."/>
            <person name="Docking T.R."/>
            <person name="Chan S.K."/>
            <person name="Taylor G.A."/>
            <person name="Palmquist D.L."/>
            <person name="Jackman S.D."/>
            <person name="Nguyen A."/>
            <person name="Li M."/>
            <person name="Henderson H."/>
            <person name="Janes J.K."/>
            <person name="Zhao Y."/>
            <person name="Pandoh P."/>
            <person name="Moore R."/>
            <person name="Sperling F.A."/>
            <person name="Huber D.P."/>
            <person name="Birol I."/>
            <person name="Jones S.J."/>
            <person name="Bohlmann J."/>
        </authorList>
    </citation>
    <scope>NUCLEOTIDE SEQUENCE</scope>
</reference>
<evidence type="ECO:0000256" key="10">
    <source>
        <dbReference type="ARBA" id="ARBA00023303"/>
    </source>
</evidence>
<feature type="transmembrane region" description="Helical" evidence="13">
    <location>
        <begin position="82"/>
        <end position="107"/>
    </location>
</feature>
<dbReference type="SUPFAM" id="SSF81296">
    <property type="entry name" value="E set domains"/>
    <property type="match status" value="1"/>
</dbReference>
<feature type="compositionally biased region" description="Basic and acidic residues" evidence="12">
    <location>
        <begin position="471"/>
        <end position="485"/>
    </location>
</feature>
<evidence type="ECO:0000256" key="5">
    <source>
        <dbReference type="ARBA" id="ARBA00022882"/>
    </source>
</evidence>
<sequence>MNASAIGASDPPTDSYPFYVVKRTRLSRRRSSVQSYSHRHKFKLVRRLVRKSGKSSIHQKSSTERSFRFLLDLSNTLIESSWIWILLVLSAAFVLTWLMFAGFWAIISIENVDASNGTSESCLEGIESFSGYLLFSIETQTTVGYGGRYINEYCPEAIIGLVVQLVVGAAVGGSLICIVFLKMVSPTKNRHSMVCFSKQAVICQRDGELCLIFRVRDYDMRYECHTNIVAYLAEERAGELSLRALKLEKPGILIWPVEVIHKIDKSSPLWDLSAKDLILKRTAQALLDGFLSKSVQFYCSVWHNLTATGPDHFTMTMFEVIVVLEGECLVTSYMSRTTTSYLSREIKWGHMFSPCVRWDPVQRRYIVDHKRFNRSVEVGIPLCSAQRLDEVYEDLVYQRRPYSESGSSSKYTSPATHSPSINSPIYFRKSHDINELEELETVADVHRNPASDDEDSSVEEEGTFMDLSLEDLQRRELKSSSEPRPRTLSGTAKDFLASIQRYVKEGGGKTKSYEETAF</sequence>
<gene>
    <name evidence="14" type="ORF">YQE_04113</name>
</gene>
<feature type="compositionally biased region" description="Acidic residues" evidence="12">
    <location>
        <begin position="451"/>
        <end position="463"/>
    </location>
</feature>
<comment type="similarity">
    <text evidence="11">Belongs to the inward rectifier-type potassium channel (TC 1.A.2.1) family.</text>
</comment>
<dbReference type="GO" id="GO:0034702">
    <property type="term" value="C:monoatomic ion channel complex"/>
    <property type="evidence" value="ECO:0007669"/>
    <property type="project" value="UniProtKB-KW"/>
</dbReference>
<evidence type="ECO:0000256" key="3">
    <source>
        <dbReference type="ARBA" id="ARBA00022538"/>
    </source>
</evidence>
<name>N6TGE0_DENPD</name>
<keyword evidence="2 11" id="KW-0813">Transport</keyword>
<evidence type="ECO:0000256" key="4">
    <source>
        <dbReference type="ARBA" id="ARBA00022692"/>
    </source>
</evidence>
<dbReference type="GO" id="GO:0005886">
    <property type="term" value="C:plasma membrane"/>
    <property type="evidence" value="ECO:0007669"/>
    <property type="project" value="TreeGrafter"/>
</dbReference>
<evidence type="ECO:0000256" key="1">
    <source>
        <dbReference type="ARBA" id="ARBA00004141"/>
    </source>
</evidence>
<dbReference type="GO" id="GO:0034765">
    <property type="term" value="P:regulation of monoatomic ion transmembrane transport"/>
    <property type="evidence" value="ECO:0007669"/>
    <property type="project" value="TreeGrafter"/>
</dbReference>
<evidence type="ECO:0000256" key="6">
    <source>
        <dbReference type="ARBA" id="ARBA00022958"/>
    </source>
</evidence>
<dbReference type="OrthoDB" id="273257at2759"/>
<dbReference type="Pfam" id="PF01007">
    <property type="entry name" value="IRK"/>
    <property type="match status" value="1"/>
</dbReference>
<keyword evidence="4 11" id="KW-0812">Transmembrane</keyword>
<keyword evidence="9 13" id="KW-0472">Membrane</keyword>
<dbReference type="GO" id="GO:1990573">
    <property type="term" value="P:potassium ion import across plasma membrane"/>
    <property type="evidence" value="ECO:0007669"/>
    <property type="project" value="TreeGrafter"/>
</dbReference>
<evidence type="ECO:0000256" key="9">
    <source>
        <dbReference type="ARBA" id="ARBA00023136"/>
    </source>
</evidence>
<comment type="subcellular location">
    <subcellularLocation>
        <location evidence="1 11">Membrane</location>
        <topology evidence="1 11">Multi-pass membrane protein</topology>
    </subcellularLocation>
</comment>
<dbReference type="GO" id="GO:0005242">
    <property type="term" value="F:inward rectifier potassium channel activity"/>
    <property type="evidence" value="ECO:0007669"/>
    <property type="project" value="InterPro"/>
</dbReference>
<keyword evidence="6 11" id="KW-0630">Potassium</keyword>
<evidence type="ECO:0000256" key="7">
    <source>
        <dbReference type="ARBA" id="ARBA00022989"/>
    </source>
</evidence>
<evidence type="ECO:0000256" key="13">
    <source>
        <dbReference type="SAM" id="Phobius"/>
    </source>
</evidence>
<feature type="region of interest" description="Disordered" evidence="12">
    <location>
        <begin position="441"/>
        <end position="492"/>
    </location>
</feature>
<dbReference type="PANTHER" id="PTHR11767:SF113">
    <property type="entry name" value="INWARDLY RECTIFYING POTASSIUM CHANNEL 2, ISOFORM D"/>
    <property type="match status" value="1"/>
</dbReference>
<keyword evidence="10 11" id="KW-0407">Ion channel</keyword>
<dbReference type="EMBL" id="KB740694">
    <property type="protein sequence ID" value="ENN79469.1"/>
    <property type="molecule type" value="Genomic_DNA"/>
</dbReference>
<proteinExistence type="inferred from homology"/>
<evidence type="ECO:0000256" key="11">
    <source>
        <dbReference type="RuleBase" id="RU003822"/>
    </source>
</evidence>
<keyword evidence="3 11" id="KW-0633">Potassium transport</keyword>
<dbReference type="InterPro" id="IPR013518">
    <property type="entry name" value="K_chnl_inward-rec_Kir_cyto"/>
</dbReference>
<protein>
    <submittedName>
        <fullName evidence="14">Uncharacterized protein</fullName>
    </submittedName>
</protein>
<dbReference type="Pfam" id="PF17655">
    <property type="entry name" value="IRK_C"/>
    <property type="match status" value="2"/>
</dbReference>
<accession>N6TGE0</accession>
<evidence type="ECO:0000256" key="8">
    <source>
        <dbReference type="ARBA" id="ARBA00023065"/>
    </source>
</evidence>
<dbReference type="Gene3D" id="2.60.40.1400">
    <property type="entry name" value="G protein-activated inward rectifier potassium channel 1"/>
    <property type="match status" value="1"/>
</dbReference>
<evidence type="ECO:0000313" key="14">
    <source>
        <dbReference type="EMBL" id="ENN79469.1"/>
    </source>
</evidence>
<dbReference type="PRINTS" id="PR01320">
    <property type="entry name" value="KIRCHANNEL"/>
</dbReference>
<evidence type="ECO:0000256" key="2">
    <source>
        <dbReference type="ARBA" id="ARBA00022448"/>
    </source>
</evidence>
<dbReference type="InterPro" id="IPR016449">
    <property type="entry name" value="K_chnl_inward-rec_Kir"/>
</dbReference>
<keyword evidence="8 11" id="KW-0406">Ion transport</keyword>
<feature type="transmembrane region" description="Helical" evidence="13">
    <location>
        <begin position="157"/>
        <end position="181"/>
    </location>
</feature>
<dbReference type="Gene3D" id="1.10.287.70">
    <property type="match status" value="1"/>
</dbReference>